<keyword evidence="1" id="KW-0418">Kinase</keyword>
<protein>
    <submittedName>
        <fullName evidence="1">2-dehydro-3-deoxygalactonokinase</fullName>
    </submittedName>
</protein>
<dbReference type="GO" id="GO:0008671">
    <property type="term" value="F:2-dehydro-3-deoxygalactonokinase activity"/>
    <property type="evidence" value="ECO:0007669"/>
    <property type="project" value="InterPro"/>
</dbReference>
<name>A0A1X7KHB5_9FLAO</name>
<dbReference type="GO" id="GO:0034194">
    <property type="term" value="P:D-galactonate catabolic process"/>
    <property type="evidence" value="ECO:0007669"/>
    <property type="project" value="InterPro"/>
</dbReference>
<sequence length="320" mass="35778">MTNMGLPEKFISCDWGTSNFRLRLVETQSLKILSEIRTDMGIKKCYHAYKQQKKLSQQAFFADYLLPQLEKLGVPEAGMGFLVASGMLSSSIGMQELDYCKFPISFTGEGLISNLIAIGPNLNLLLVSGARTNNDVMRGEEIQAIGLSDYLPKSGKGILLLPGTHSKHIQFNDGRFMDFTTYMTGELFEVIGKHSILSASMEESPWSPLYKDIFLKGVQKGVDNQQMASFFSIRADSLIHKSSNVENYYFLSGMLIGAELSHLKSRSETVYLSVTGIQNELYQLALKSFLEGSRIVCFEPRIIETALLLGQRKILETHVK</sequence>
<reference evidence="2" key="1">
    <citation type="submission" date="2017-04" db="EMBL/GenBank/DDBJ databases">
        <authorList>
            <person name="Varghese N."/>
            <person name="Submissions S."/>
        </authorList>
    </citation>
    <scope>NUCLEOTIDE SEQUENCE [LARGE SCALE GENOMIC DNA]</scope>
    <source>
        <strain evidence="2">DSM 19835</strain>
    </source>
</reference>
<gene>
    <name evidence="1" type="ORF">SAMN03080602_02893</name>
</gene>
<dbReference type="RefSeq" id="WP_085499653.1">
    <property type="nucleotide sequence ID" value="NZ_FXAO01000006.1"/>
</dbReference>
<dbReference type="InterPro" id="IPR042258">
    <property type="entry name" value="DGOK_N"/>
</dbReference>
<dbReference type="Gene3D" id="3.30.420.300">
    <property type="entry name" value="2-keto-3-deoxy-galactonokinase, substrate binding domain"/>
    <property type="match status" value="1"/>
</dbReference>
<keyword evidence="2" id="KW-1185">Reference proteome</keyword>
<dbReference type="Pfam" id="PF05035">
    <property type="entry name" value="DGOK"/>
    <property type="match status" value="1"/>
</dbReference>
<accession>A0A1X7KHB5</accession>
<evidence type="ECO:0000313" key="1">
    <source>
        <dbReference type="EMBL" id="SMG40767.1"/>
    </source>
</evidence>
<organism evidence="1 2">
    <name type="scientific">Arenibacter troitsensis</name>
    <dbReference type="NCBI Taxonomy" id="188872"/>
    <lineage>
        <taxon>Bacteria</taxon>
        <taxon>Pseudomonadati</taxon>
        <taxon>Bacteroidota</taxon>
        <taxon>Flavobacteriia</taxon>
        <taxon>Flavobacteriales</taxon>
        <taxon>Flavobacteriaceae</taxon>
        <taxon>Arenibacter</taxon>
    </lineage>
</organism>
<proteinExistence type="predicted"/>
<dbReference type="Proteomes" id="UP000193420">
    <property type="component" value="Unassembled WGS sequence"/>
</dbReference>
<dbReference type="AlphaFoldDB" id="A0A1X7KHB5"/>
<dbReference type="EMBL" id="FXAO01000006">
    <property type="protein sequence ID" value="SMG40767.1"/>
    <property type="molecule type" value="Genomic_DNA"/>
</dbReference>
<dbReference type="InterPro" id="IPR042257">
    <property type="entry name" value="DGOK_C"/>
</dbReference>
<evidence type="ECO:0000313" key="2">
    <source>
        <dbReference type="Proteomes" id="UP000193420"/>
    </source>
</evidence>
<dbReference type="Gene3D" id="3.30.420.310">
    <property type="entry name" value="2-keto-3-deoxy-galactonokinase, C-terminal domain"/>
    <property type="match status" value="1"/>
</dbReference>
<dbReference type="STRING" id="188872.SAMN03080602_02893"/>
<keyword evidence="1" id="KW-0808">Transferase</keyword>
<dbReference type="InterPro" id="IPR007729">
    <property type="entry name" value="DGOK"/>
</dbReference>